<accession>A0A2N3NAZ0</accession>
<evidence type="ECO:0000256" key="2">
    <source>
        <dbReference type="SAM" id="MobiDB-lite"/>
    </source>
</evidence>
<gene>
    <name evidence="5" type="ORF">jhhlp_004244</name>
</gene>
<feature type="domain" description="DUF7029" evidence="4">
    <location>
        <begin position="156"/>
        <end position="253"/>
    </location>
</feature>
<dbReference type="OrthoDB" id="160645at2759"/>
<keyword evidence="1" id="KW-0175">Coiled coil</keyword>
<dbReference type="STRING" id="41688.A0A2N3NAZ0"/>
<dbReference type="Proteomes" id="UP000233524">
    <property type="component" value="Unassembled WGS sequence"/>
</dbReference>
<dbReference type="InterPro" id="IPR054293">
    <property type="entry name" value="DUF7029"/>
</dbReference>
<feature type="compositionally biased region" description="Low complexity" evidence="2">
    <location>
        <begin position="312"/>
        <end position="332"/>
    </location>
</feature>
<feature type="chain" id="PRO_5014871967" description="DUF7029 domain-containing protein" evidence="3">
    <location>
        <begin position="18"/>
        <end position="1185"/>
    </location>
</feature>
<feature type="signal peptide" evidence="3">
    <location>
        <begin position="1"/>
        <end position="17"/>
    </location>
</feature>
<evidence type="ECO:0000259" key="4">
    <source>
        <dbReference type="Pfam" id="PF22974"/>
    </source>
</evidence>
<dbReference type="InParanoid" id="A0A2N3NAZ0"/>
<dbReference type="VEuPathDB" id="FungiDB:jhhlp_004244"/>
<evidence type="ECO:0000256" key="1">
    <source>
        <dbReference type="SAM" id="Coils"/>
    </source>
</evidence>
<feature type="region of interest" description="Disordered" evidence="2">
    <location>
        <begin position="500"/>
        <end position="528"/>
    </location>
</feature>
<evidence type="ECO:0000313" key="6">
    <source>
        <dbReference type="Proteomes" id="UP000233524"/>
    </source>
</evidence>
<feature type="region of interest" description="Disordered" evidence="2">
    <location>
        <begin position="269"/>
        <end position="332"/>
    </location>
</feature>
<protein>
    <recommendedName>
        <fullName evidence="4">DUF7029 domain-containing protein</fullName>
    </recommendedName>
</protein>
<organism evidence="5 6">
    <name type="scientific">Lomentospora prolificans</name>
    <dbReference type="NCBI Taxonomy" id="41688"/>
    <lineage>
        <taxon>Eukaryota</taxon>
        <taxon>Fungi</taxon>
        <taxon>Dikarya</taxon>
        <taxon>Ascomycota</taxon>
        <taxon>Pezizomycotina</taxon>
        <taxon>Sordariomycetes</taxon>
        <taxon>Hypocreomycetidae</taxon>
        <taxon>Microascales</taxon>
        <taxon>Microascaceae</taxon>
        <taxon>Lomentospora</taxon>
    </lineage>
</organism>
<comment type="caution">
    <text evidence="5">The sequence shown here is derived from an EMBL/GenBank/DDBJ whole genome shotgun (WGS) entry which is preliminary data.</text>
</comment>
<evidence type="ECO:0000256" key="3">
    <source>
        <dbReference type="SAM" id="SignalP"/>
    </source>
</evidence>
<feature type="compositionally biased region" description="Basic and acidic residues" evidence="2">
    <location>
        <begin position="500"/>
        <end position="524"/>
    </location>
</feature>
<keyword evidence="6" id="KW-1185">Reference proteome</keyword>
<feature type="compositionally biased region" description="Gly residues" evidence="2">
    <location>
        <begin position="291"/>
        <end position="306"/>
    </location>
</feature>
<name>A0A2N3NAZ0_9PEZI</name>
<dbReference type="AlphaFoldDB" id="A0A2N3NAZ0"/>
<evidence type="ECO:0000313" key="5">
    <source>
        <dbReference type="EMBL" id="PKS09625.1"/>
    </source>
</evidence>
<feature type="coiled-coil region" evidence="1">
    <location>
        <begin position="414"/>
        <end position="445"/>
    </location>
</feature>
<reference evidence="5 6" key="1">
    <citation type="journal article" date="2017" name="G3 (Bethesda)">
        <title>First Draft Genome Sequence of the Pathogenic Fungus Lomentospora prolificans (Formerly Scedosporium prolificans).</title>
        <authorList>
            <person name="Luo R."/>
            <person name="Zimin A."/>
            <person name="Workman R."/>
            <person name="Fan Y."/>
            <person name="Pertea G."/>
            <person name="Grossman N."/>
            <person name="Wear M.P."/>
            <person name="Jia B."/>
            <person name="Miller H."/>
            <person name="Casadevall A."/>
            <person name="Timp W."/>
            <person name="Zhang S.X."/>
            <person name="Salzberg S.L."/>
        </authorList>
    </citation>
    <scope>NUCLEOTIDE SEQUENCE [LARGE SCALE GENOMIC DNA]</scope>
    <source>
        <strain evidence="5 6">JHH-5317</strain>
    </source>
</reference>
<keyword evidence="3" id="KW-0732">Signal</keyword>
<proteinExistence type="predicted"/>
<dbReference type="EMBL" id="NLAX01000010">
    <property type="protein sequence ID" value="PKS09625.1"/>
    <property type="molecule type" value="Genomic_DNA"/>
</dbReference>
<sequence length="1185" mass="127037">MKWWSKLSLLGAAGVLAHPRVLGERAATVSLSGTATGSQVAAPLGTGDSKPWFANSSHPVVEVEVEVEVEVDDVEVVVVTELHTATTTVCPSATNTYEFPTEKLGPIATLPPVIPDNHDLYDKKHLVPCKEGDGAPLHFAKESEQDTAGIYVVATPQWKHPSVVLDHSGLVIQVSVNENGDLVIVFSDLDAFNYGQEHWSLDQIIFVTYTPDCGDFDKGERCYYRSLHIFFDEQSLTATVIGEACAIMDIIITVKVDWGSWNDGLNGAHPTISSNPSDPTGLPGSVSGSDSGSGSGGSGSGSGSGGSDPSNTAGTGSGATSAGGSSGTSTAASASASATSTSTACVAPVDTKYGLPAACVGPYFDDNLDDGLGYKPASEFPFGEELALLSFDGAASSNSTTSAISKRGFGSWAASKLRVAAEKTKEAINNTKEKAKAVISKAKKDVVSAGEKVVKVGAAIVETTGKVLEVGKNILTGQPNTFGGDFDKLVLPRPAKECEDAEKSGDAKKKEGMKNACKPRDDSGAKGVKSPWDGDAFLIKSFGDKPDPKELLKSGGKRQQTATRGKFINFYCVKCGLTGSAKTKGSITIVPTKGITDGFFQADLDLTVGIGLGIYAQYYYQDTFRANLFNVPVTPFTIGLVSFGPMISIGTELKYTLNMTGSALARADMSLARAQLKYDWKKGSMGTTSFTPEFRPSFEAQGEVNAAVQFGLPIGLEFGVSTAKGCSACRGSIGIETVPALKAAIAVGVEVSGNRTNGTNYVEGGLKAINNCTGISTTLSVVNDVNAAFHGFGLIEKKWQLIEGADKILASYCIGNKTDGTSNGRIHTDKRAPINNIDAPRKYDFSKRDATNSSVSSNSSSTDDGNLYDLTKYVVDDSEGTGYVRTANDAAPYDMDSTFFEGYWYSTLALQGSDGQYVVAACNDGNLYLQQDNTQHELDWYKTCNTLWSGYEDAVITTPGSNVLHYYNNTMSKLGVSRLRSSDQEALPDTSVYVTLMPFHYEEGDEDDTGASVLAAVDPNGDIFFPIVCTYKNESSSKIYLTNADVDGGIETLMSPDLKYTVTNGDVDQCYLLPLYITARPEGAWAGWDDKVVAEYESDPLEWTYDEELFGDDDDLSWLDDLLLEWDGDLDLDDIDALINYYEDLDFEDDDWEYLDEEDDFDIYFDIDDLTDEELLEYADELLAE</sequence>
<dbReference type="Pfam" id="PF22974">
    <property type="entry name" value="DUF7029"/>
    <property type="match status" value="1"/>
</dbReference>